<organism evidence="2">
    <name type="scientific">marine metagenome</name>
    <dbReference type="NCBI Taxonomy" id="408172"/>
    <lineage>
        <taxon>unclassified sequences</taxon>
        <taxon>metagenomes</taxon>
        <taxon>ecological metagenomes</taxon>
    </lineage>
</organism>
<dbReference type="Pfam" id="PF00881">
    <property type="entry name" value="Nitroreductase"/>
    <property type="match status" value="1"/>
</dbReference>
<dbReference type="InterPro" id="IPR050461">
    <property type="entry name" value="Nitroreductase_HadB/RutE"/>
</dbReference>
<gene>
    <name evidence="2" type="ORF">METZ01_LOCUS218674</name>
</gene>
<protein>
    <recommendedName>
        <fullName evidence="1">Nitroreductase domain-containing protein</fullName>
    </recommendedName>
</protein>
<dbReference type="Gene3D" id="3.40.109.10">
    <property type="entry name" value="NADH Oxidase"/>
    <property type="match status" value="1"/>
</dbReference>
<reference evidence="2" key="1">
    <citation type="submission" date="2018-05" db="EMBL/GenBank/DDBJ databases">
        <authorList>
            <person name="Lanie J.A."/>
            <person name="Ng W.-L."/>
            <person name="Kazmierczak K.M."/>
            <person name="Andrzejewski T.M."/>
            <person name="Davidsen T.M."/>
            <person name="Wayne K.J."/>
            <person name="Tettelin H."/>
            <person name="Glass J.I."/>
            <person name="Rusch D."/>
            <person name="Podicherti R."/>
            <person name="Tsui H.-C.T."/>
            <person name="Winkler M.E."/>
        </authorList>
    </citation>
    <scope>NUCLEOTIDE SEQUENCE</scope>
</reference>
<proteinExistence type="predicted"/>
<dbReference type="EMBL" id="UINC01051536">
    <property type="protein sequence ID" value="SVB65820.1"/>
    <property type="molecule type" value="Genomic_DNA"/>
</dbReference>
<dbReference type="SUPFAM" id="SSF55469">
    <property type="entry name" value="FMN-dependent nitroreductase-like"/>
    <property type="match status" value="1"/>
</dbReference>
<dbReference type="GO" id="GO:0016491">
    <property type="term" value="F:oxidoreductase activity"/>
    <property type="evidence" value="ECO:0007669"/>
    <property type="project" value="InterPro"/>
</dbReference>
<dbReference type="PANTHER" id="PTHR43543:SF1">
    <property type="entry name" value="MALONIC SEMIALDEHYDE REDUCTASE RUTE-RELATED"/>
    <property type="match status" value="1"/>
</dbReference>
<feature type="non-terminal residue" evidence="2">
    <location>
        <position position="148"/>
    </location>
</feature>
<evidence type="ECO:0000259" key="1">
    <source>
        <dbReference type="Pfam" id="PF00881"/>
    </source>
</evidence>
<name>A0A382FS31_9ZZZZ</name>
<sequence length="148" mass="16824">MNETINDIFIKPQTCYKFLDKEIPDQILHELYDLTKWGATSFNCSPIRLKFLKSKSSKEELSKLVIDDNVANVLNAPVCTIIGMDIEFWKDLPKNYLREDAKQYFENDLEKSQITAFRNSSIQGGYFLKAANALGLATGPMSGFSNNK</sequence>
<dbReference type="InterPro" id="IPR000415">
    <property type="entry name" value="Nitroreductase-like"/>
</dbReference>
<dbReference type="PANTHER" id="PTHR43543">
    <property type="entry name" value="MALONIC SEMIALDEHYDE REDUCTASE RUTE-RELATED"/>
    <property type="match status" value="1"/>
</dbReference>
<dbReference type="InterPro" id="IPR029479">
    <property type="entry name" value="Nitroreductase"/>
</dbReference>
<dbReference type="NCBIfam" id="NF003768">
    <property type="entry name" value="PRK05365.1"/>
    <property type="match status" value="1"/>
</dbReference>
<evidence type="ECO:0000313" key="2">
    <source>
        <dbReference type="EMBL" id="SVB65820.1"/>
    </source>
</evidence>
<dbReference type="AlphaFoldDB" id="A0A382FS31"/>
<feature type="domain" description="Nitroreductase" evidence="1">
    <location>
        <begin position="14"/>
        <end position="146"/>
    </location>
</feature>
<accession>A0A382FS31</accession>